<keyword evidence="2" id="KW-0012">Acyltransferase</keyword>
<dbReference type="SUPFAM" id="SSF55729">
    <property type="entry name" value="Acyl-CoA N-acyltransferases (Nat)"/>
    <property type="match status" value="1"/>
</dbReference>
<evidence type="ECO:0000256" key="2">
    <source>
        <dbReference type="ARBA" id="ARBA00023315"/>
    </source>
</evidence>
<reference evidence="4 5" key="1">
    <citation type="submission" date="2015-08" db="EMBL/GenBank/DDBJ databases">
        <title>The complete genome sequence of Bacillus beveridgei MLTeJB.</title>
        <authorList>
            <person name="Hanson T.E."/>
            <person name="Mesa C."/>
            <person name="Basesman S.M."/>
            <person name="Oremland R.S."/>
        </authorList>
    </citation>
    <scope>NUCLEOTIDE SEQUENCE [LARGE SCALE GENOMIC DNA]</scope>
    <source>
        <strain evidence="4 5">MLTeJB</strain>
    </source>
</reference>
<feature type="domain" description="N-acetyltransferase" evidence="3">
    <location>
        <begin position="5"/>
        <end position="158"/>
    </location>
</feature>
<evidence type="ECO:0000259" key="3">
    <source>
        <dbReference type="PROSITE" id="PS51186"/>
    </source>
</evidence>
<dbReference type="GO" id="GO:0016747">
    <property type="term" value="F:acyltransferase activity, transferring groups other than amino-acyl groups"/>
    <property type="evidence" value="ECO:0007669"/>
    <property type="project" value="InterPro"/>
</dbReference>
<dbReference type="Pfam" id="PF00583">
    <property type="entry name" value="Acetyltransf_1"/>
    <property type="match status" value="1"/>
</dbReference>
<keyword evidence="5" id="KW-1185">Reference proteome</keyword>
<dbReference type="AlphaFoldDB" id="A0A1D7QY53"/>
<keyword evidence="1 4" id="KW-0808">Transferase</keyword>
<dbReference type="CDD" id="cd04301">
    <property type="entry name" value="NAT_SF"/>
    <property type="match status" value="1"/>
</dbReference>
<gene>
    <name evidence="4" type="primary">yiaC</name>
    <name evidence="4" type="ORF">BBEV_2591</name>
</gene>
<accession>A0A1D7QY53</accession>
<dbReference type="STRING" id="632773.BBEV_2591"/>
<protein>
    <submittedName>
        <fullName evidence="4">Acetyltransferase, GNAT family</fullName>
    </submittedName>
</protein>
<dbReference type="InterPro" id="IPR016181">
    <property type="entry name" value="Acyl_CoA_acyltransferase"/>
</dbReference>
<dbReference type="InterPro" id="IPR050832">
    <property type="entry name" value="Bact_Acetyltransf"/>
</dbReference>
<dbReference type="Proteomes" id="UP000094463">
    <property type="component" value="Chromosome"/>
</dbReference>
<dbReference type="PROSITE" id="PS51186">
    <property type="entry name" value="GNAT"/>
    <property type="match status" value="1"/>
</dbReference>
<evidence type="ECO:0000313" key="4">
    <source>
        <dbReference type="EMBL" id="AOM83930.1"/>
    </source>
</evidence>
<dbReference type="RefSeq" id="WP_232318183.1">
    <property type="nucleotide sequence ID" value="NZ_CP012502.1"/>
</dbReference>
<evidence type="ECO:0000313" key="5">
    <source>
        <dbReference type="Proteomes" id="UP000094463"/>
    </source>
</evidence>
<dbReference type="PANTHER" id="PTHR43877">
    <property type="entry name" value="AMINOALKYLPHOSPHONATE N-ACETYLTRANSFERASE-RELATED-RELATED"/>
    <property type="match status" value="1"/>
</dbReference>
<proteinExistence type="predicted"/>
<evidence type="ECO:0000256" key="1">
    <source>
        <dbReference type="ARBA" id="ARBA00022679"/>
    </source>
</evidence>
<dbReference type="KEGG" id="bbev:BBEV_2591"/>
<dbReference type="InterPro" id="IPR000182">
    <property type="entry name" value="GNAT_dom"/>
</dbReference>
<sequence>MQNETNIRKATTADIEDIQHIAKKTWHHTYEGIIPRYVQDRFIEQAYSDENMERRVHYSVLLLAEKDGKPVGFANLFSKGKEAMLGALYIDPRAQGKGIGSALLGEGFKELPDVSIIHVEVESENHGGLAFYEAQGFRLSEEYDDELFGHVLKTKKLYLEL</sequence>
<organism evidence="4 5">
    <name type="scientific">Salisediminibacterium beveridgei</name>
    <dbReference type="NCBI Taxonomy" id="632773"/>
    <lineage>
        <taxon>Bacteria</taxon>
        <taxon>Bacillati</taxon>
        <taxon>Bacillota</taxon>
        <taxon>Bacilli</taxon>
        <taxon>Bacillales</taxon>
        <taxon>Bacillaceae</taxon>
        <taxon>Salisediminibacterium</taxon>
    </lineage>
</organism>
<name>A0A1D7QY53_9BACI</name>
<dbReference type="Gene3D" id="3.40.630.30">
    <property type="match status" value="1"/>
</dbReference>
<dbReference type="EMBL" id="CP012502">
    <property type="protein sequence ID" value="AOM83930.1"/>
    <property type="molecule type" value="Genomic_DNA"/>
</dbReference>